<protein>
    <submittedName>
        <fullName evidence="8">Uncharacterized protein</fullName>
    </submittedName>
</protein>
<evidence type="ECO:0000256" key="4">
    <source>
        <dbReference type="ARBA" id="ARBA00023136"/>
    </source>
</evidence>
<sequence>MTKERVSFNGKPAVASLGPVLRGEDRTPTHYDQGDGAGFGDDDEDQEHLESESESNEDEPGAKPEDDVLDGNVLMVDQLWLWAADTKTLVTFFPSREGNPMEGPLHQQADLRDSVFNEINDDLTRPCENALDLAALTVLHAVSALMERSSHPDLEIFRIFEEAISVLTEKMTSSLKRFRTTGFRNRYGEEDELKLNSSSIRARHKREDEKAEKENRDNTSALLELRDIEDELSTLDHLFQEQEKQINHMIYIYSGNNTLSSPPTSPPPPSGWGQTITSPQENNSTVSLFPPPLTNNGRSFLQEALTRLESYRAQAKDMIERVQATRRDFDKLLETVQRQAQIDEVRLSRQQADLASAQNRSVMIFTVFTVIFLPLSFFTSLFGMNTHEWAGGNNIPLRTIGSIALPASALLIIIALFVAWSTTVRKAFKSLSKRMRRSRNRSRRWWKKQMNNLWKKDENKPRTRLGRLKLHRKREALEVKRQKNRLKREMTMHDFWERHQLDRETKYEIPSRNRRSISLAQAKAKARKEEKERRG</sequence>
<feature type="compositionally biased region" description="Acidic residues" evidence="6">
    <location>
        <begin position="40"/>
        <end position="59"/>
    </location>
</feature>
<feature type="region of interest" description="Disordered" evidence="6">
    <location>
        <begin position="258"/>
        <end position="288"/>
    </location>
</feature>
<organism evidence="8 9">
    <name type="scientific">Diaporthe australafricana</name>
    <dbReference type="NCBI Taxonomy" id="127596"/>
    <lineage>
        <taxon>Eukaryota</taxon>
        <taxon>Fungi</taxon>
        <taxon>Dikarya</taxon>
        <taxon>Ascomycota</taxon>
        <taxon>Pezizomycotina</taxon>
        <taxon>Sordariomycetes</taxon>
        <taxon>Sordariomycetidae</taxon>
        <taxon>Diaporthales</taxon>
        <taxon>Diaporthaceae</taxon>
        <taxon>Diaporthe</taxon>
    </lineage>
</organism>
<keyword evidence="2 7" id="KW-0812">Transmembrane</keyword>
<keyword evidence="3 7" id="KW-1133">Transmembrane helix</keyword>
<dbReference type="Gene3D" id="1.20.58.340">
    <property type="entry name" value="Magnesium transport protein CorA, transmembrane region"/>
    <property type="match status" value="1"/>
</dbReference>
<evidence type="ECO:0000313" key="8">
    <source>
        <dbReference type="EMBL" id="KAL1845415.1"/>
    </source>
</evidence>
<dbReference type="InterPro" id="IPR045863">
    <property type="entry name" value="CorA_TM1_TM2"/>
</dbReference>
<feature type="coiled-coil region" evidence="5">
    <location>
        <begin position="301"/>
        <end position="328"/>
    </location>
</feature>
<dbReference type="InterPro" id="IPR002523">
    <property type="entry name" value="MgTranspt_CorA/ZnTranspt_ZntB"/>
</dbReference>
<feature type="compositionally biased region" description="Basic and acidic residues" evidence="6">
    <location>
        <begin position="22"/>
        <end position="33"/>
    </location>
</feature>
<evidence type="ECO:0000256" key="2">
    <source>
        <dbReference type="ARBA" id="ARBA00022692"/>
    </source>
</evidence>
<evidence type="ECO:0000256" key="1">
    <source>
        <dbReference type="ARBA" id="ARBA00004141"/>
    </source>
</evidence>
<dbReference type="PANTHER" id="PTHR47685:SF1">
    <property type="entry name" value="MAGNESIUM TRANSPORT PROTEIN CORA"/>
    <property type="match status" value="1"/>
</dbReference>
<reference evidence="8 9" key="1">
    <citation type="journal article" date="2024" name="IMA Fungus">
        <title>IMA Genome - F19 : A genome assembly and annotation guide to empower mycologists, including annotated draft genome sequences of Ceratocystis pirilliformis, Diaporthe australafricana, Fusarium ophioides, Paecilomyces lecythidis, and Sporothrix stenoceras.</title>
        <authorList>
            <person name="Aylward J."/>
            <person name="Wilson A.M."/>
            <person name="Visagie C.M."/>
            <person name="Spraker J."/>
            <person name="Barnes I."/>
            <person name="Buitendag C."/>
            <person name="Ceriani C."/>
            <person name="Del Mar Angel L."/>
            <person name="du Plessis D."/>
            <person name="Fuchs T."/>
            <person name="Gasser K."/>
            <person name="Kramer D."/>
            <person name="Li W."/>
            <person name="Munsamy K."/>
            <person name="Piso A."/>
            <person name="Price J.L."/>
            <person name="Sonnekus B."/>
            <person name="Thomas C."/>
            <person name="van der Nest A."/>
            <person name="van Dijk A."/>
            <person name="van Heerden A."/>
            <person name="van Vuuren N."/>
            <person name="Yilmaz N."/>
            <person name="Duong T.A."/>
            <person name="van der Merwe N.A."/>
            <person name="Wingfield M.J."/>
            <person name="Wingfield B.D."/>
        </authorList>
    </citation>
    <scope>NUCLEOTIDE SEQUENCE [LARGE SCALE GENOMIC DNA]</scope>
    <source>
        <strain evidence="8 9">CMW 18300</strain>
    </source>
</reference>
<feature type="compositionally biased region" description="Basic and acidic residues" evidence="6">
    <location>
        <begin position="205"/>
        <end position="217"/>
    </location>
</feature>
<dbReference type="PANTHER" id="PTHR47685">
    <property type="entry name" value="MAGNESIUM TRANSPORT PROTEIN CORA"/>
    <property type="match status" value="1"/>
</dbReference>
<keyword evidence="9" id="KW-1185">Reference proteome</keyword>
<feature type="region of interest" description="Disordered" evidence="6">
    <location>
        <begin position="1"/>
        <end position="68"/>
    </location>
</feature>
<dbReference type="SUPFAM" id="SSF144083">
    <property type="entry name" value="Magnesium transport protein CorA, transmembrane region"/>
    <property type="match status" value="1"/>
</dbReference>
<feature type="region of interest" description="Disordered" evidence="6">
    <location>
        <begin position="198"/>
        <end position="218"/>
    </location>
</feature>
<dbReference type="InterPro" id="IPR050829">
    <property type="entry name" value="CorA_MIT"/>
</dbReference>
<feature type="transmembrane region" description="Helical" evidence="7">
    <location>
        <begin position="403"/>
        <end position="428"/>
    </location>
</feature>
<comment type="caution">
    <text evidence="8">The sequence shown here is derived from an EMBL/GenBank/DDBJ whole genome shotgun (WGS) entry which is preliminary data.</text>
</comment>
<evidence type="ECO:0000256" key="3">
    <source>
        <dbReference type="ARBA" id="ARBA00022989"/>
    </source>
</evidence>
<gene>
    <name evidence="8" type="ORF">Daus18300_014543</name>
</gene>
<accession>A0ABR3VUP1</accession>
<name>A0ABR3VUP1_9PEZI</name>
<keyword evidence="5" id="KW-0175">Coiled coil</keyword>
<keyword evidence="4 7" id="KW-0472">Membrane</keyword>
<feature type="compositionally biased region" description="Polar residues" evidence="6">
    <location>
        <begin position="272"/>
        <end position="287"/>
    </location>
</feature>
<proteinExistence type="predicted"/>
<evidence type="ECO:0000313" key="9">
    <source>
        <dbReference type="Proteomes" id="UP001583177"/>
    </source>
</evidence>
<dbReference type="EMBL" id="JAWRVE010000316">
    <property type="protein sequence ID" value="KAL1845415.1"/>
    <property type="molecule type" value="Genomic_DNA"/>
</dbReference>
<dbReference type="Pfam" id="PF01544">
    <property type="entry name" value="CorA"/>
    <property type="match status" value="1"/>
</dbReference>
<evidence type="ECO:0000256" key="5">
    <source>
        <dbReference type="SAM" id="Coils"/>
    </source>
</evidence>
<feature type="transmembrane region" description="Helical" evidence="7">
    <location>
        <begin position="362"/>
        <end position="383"/>
    </location>
</feature>
<evidence type="ECO:0000256" key="7">
    <source>
        <dbReference type="SAM" id="Phobius"/>
    </source>
</evidence>
<feature type="region of interest" description="Disordered" evidence="6">
    <location>
        <begin position="507"/>
        <end position="535"/>
    </location>
</feature>
<dbReference type="Proteomes" id="UP001583177">
    <property type="component" value="Unassembled WGS sequence"/>
</dbReference>
<comment type="subcellular location">
    <subcellularLocation>
        <location evidence="1">Membrane</location>
        <topology evidence="1">Multi-pass membrane protein</topology>
    </subcellularLocation>
</comment>
<evidence type="ECO:0000256" key="6">
    <source>
        <dbReference type="SAM" id="MobiDB-lite"/>
    </source>
</evidence>